<dbReference type="GO" id="GO:0016787">
    <property type="term" value="F:hydrolase activity"/>
    <property type="evidence" value="ECO:0007669"/>
    <property type="project" value="UniProtKB-KW"/>
</dbReference>
<dbReference type="OrthoDB" id="1525146at2"/>
<dbReference type="KEGG" id="afo:Afer_1620"/>
<dbReference type="InterPro" id="IPR029060">
    <property type="entry name" value="PIN-like_dom_sf"/>
</dbReference>
<evidence type="ECO:0000256" key="1">
    <source>
        <dbReference type="ARBA" id="ARBA00022649"/>
    </source>
</evidence>
<sequence>MVFYLDTSAAAKLVVAEPASEAMASWAASHETQVIASDLLRTELLRATRRAAPDRMQRARSVLDALTLFNLTSATLERAATLDPEELRSLDALHLAAALELGDELDGIVTYDNRMAAAASQYGVAVIVPT</sequence>
<keyword evidence="3 6" id="KW-0479">Metal-binding</keyword>
<dbReference type="Gene3D" id="3.40.50.1010">
    <property type="entry name" value="5'-nuclease"/>
    <property type="match status" value="1"/>
</dbReference>
<comment type="function">
    <text evidence="6">Toxic component of a toxin-antitoxin (TA) system. An RNase.</text>
</comment>
<proteinExistence type="inferred from homology"/>
<evidence type="ECO:0000256" key="2">
    <source>
        <dbReference type="ARBA" id="ARBA00022722"/>
    </source>
</evidence>
<dbReference type="EC" id="3.1.-.-" evidence="6"/>
<dbReference type="EMBL" id="CP001631">
    <property type="protein sequence ID" value="ACU54539.1"/>
    <property type="molecule type" value="Genomic_DNA"/>
</dbReference>
<feature type="domain" description="PIN" evidence="7">
    <location>
        <begin position="4"/>
        <end position="119"/>
    </location>
</feature>
<evidence type="ECO:0000259" key="7">
    <source>
        <dbReference type="Pfam" id="PF01850"/>
    </source>
</evidence>
<name>C7M0N1_ACIFD</name>
<evidence type="ECO:0000256" key="4">
    <source>
        <dbReference type="ARBA" id="ARBA00022801"/>
    </source>
</evidence>
<keyword evidence="1 6" id="KW-1277">Toxin-antitoxin system</keyword>
<keyword evidence="5 6" id="KW-0460">Magnesium</keyword>
<dbReference type="GO" id="GO:0090729">
    <property type="term" value="F:toxin activity"/>
    <property type="evidence" value="ECO:0007669"/>
    <property type="project" value="UniProtKB-KW"/>
</dbReference>
<dbReference type="InterPro" id="IPR022907">
    <property type="entry name" value="VapC_family"/>
</dbReference>
<dbReference type="eggNOG" id="COG1848">
    <property type="taxonomic scope" value="Bacteria"/>
</dbReference>
<dbReference type="HOGENOM" id="CLU_119496_0_1_11"/>
<dbReference type="SUPFAM" id="SSF88723">
    <property type="entry name" value="PIN domain-like"/>
    <property type="match status" value="1"/>
</dbReference>
<feature type="binding site" evidence="6">
    <location>
        <position position="91"/>
    </location>
    <ligand>
        <name>Mg(2+)</name>
        <dbReference type="ChEBI" id="CHEBI:18420"/>
    </ligand>
</feature>
<evidence type="ECO:0000256" key="6">
    <source>
        <dbReference type="HAMAP-Rule" id="MF_00265"/>
    </source>
</evidence>
<evidence type="ECO:0000313" key="8">
    <source>
        <dbReference type="EMBL" id="ACU54539.1"/>
    </source>
</evidence>
<dbReference type="InterPro" id="IPR002716">
    <property type="entry name" value="PIN_dom"/>
</dbReference>
<comment type="cofactor">
    <cofactor evidence="6">
        <name>Mg(2+)</name>
        <dbReference type="ChEBI" id="CHEBI:18420"/>
    </cofactor>
</comment>
<keyword evidence="4 6" id="KW-0378">Hydrolase</keyword>
<accession>C7M0N1</accession>
<feature type="binding site" evidence="6">
    <location>
        <position position="6"/>
    </location>
    <ligand>
        <name>Mg(2+)</name>
        <dbReference type="ChEBI" id="CHEBI:18420"/>
    </ligand>
</feature>
<dbReference type="HAMAP" id="MF_00265">
    <property type="entry name" value="VapC_Nob1"/>
    <property type="match status" value="1"/>
</dbReference>
<evidence type="ECO:0000256" key="5">
    <source>
        <dbReference type="ARBA" id="ARBA00022842"/>
    </source>
</evidence>
<dbReference type="AlphaFoldDB" id="C7M0N1"/>
<dbReference type="Proteomes" id="UP000000771">
    <property type="component" value="Chromosome"/>
</dbReference>
<dbReference type="GO" id="GO:0000287">
    <property type="term" value="F:magnesium ion binding"/>
    <property type="evidence" value="ECO:0007669"/>
    <property type="project" value="UniProtKB-UniRule"/>
</dbReference>
<comment type="similarity">
    <text evidence="6">Belongs to the PINc/VapC protein family.</text>
</comment>
<reference evidence="8 9" key="1">
    <citation type="journal article" date="2009" name="Stand. Genomic Sci.">
        <title>Complete genome sequence of Acidimicrobium ferrooxidans type strain (ICP).</title>
        <authorList>
            <person name="Clum A."/>
            <person name="Nolan M."/>
            <person name="Lang E."/>
            <person name="Glavina Del Rio T."/>
            <person name="Tice H."/>
            <person name="Copeland A."/>
            <person name="Cheng J.F."/>
            <person name="Lucas S."/>
            <person name="Chen F."/>
            <person name="Bruce D."/>
            <person name="Goodwin L."/>
            <person name="Pitluck S."/>
            <person name="Ivanova N."/>
            <person name="Mavrommatis K."/>
            <person name="Mikhailova N."/>
            <person name="Pati A."/>
            <person name="Chen A."/>
            <person name="Palaniappan K."/>
            <person name="Goker M."/>
            <person name="Spring S."/>
            <person name="Land M."/>
            <person name="Hauser L."/>
            <person name="Chang Y.J."/>
            <person name="Jeffries C.C."/>
            <person name="Chain P."/>
            <person name="Bristow J."/>
            <person name="Eisen J.A."/>
            <person name="Markowitz V."/>
            <person name="Hugenholtz P."/>
            <person name="Kyrpides N.C."/>
            <person name="Klenk H.P."/>
            <person name="Lapidus A."/>
        </authorList>
    </citation>
    <scope>NUCLEOTIDE SEQUENCE [LARGE SCALE GENOMIC DNA]</scope>
    <source>
        <strain evidence="9">DSM 10331 / JCM 15462 / NBRC 103882 / ICP</strain>
    </source>
</reference>
<gene>
    <name evidence="6" type="primary">vapC</name>
    <name evidence="8" type="ordered locus">Afer_1620</name>
</gene>
<evidence type="ECO:0000313" key="9">
    <source>
        <dbReference type="Proteomes" id="UP000000771"/>
    </source>
</evidence>
<protein>
    <recommendedName>
        <fullName evidence="6">Ribonuclease VapC</fullName>
        <shortName evidence="6">RNase VapC</shortName>
        <ecNumber evidence="6">3.1.-.-</ecNumber>
    </recommendedName>
    <alternativeName>
        <fullName evidence="6">Toxin VapC</fullName>
    </alternativeName>
</protein>
<dbReference type="GO" id="GO:0004540">
    <property type="term" value="F:RNA nuclease activity"/>
    <property type="evidence" value="ECO:0007669"/>
    <property type="project" value="InterPro"/>
</dbReference>
<organism evidence="8 9">
    <name type="scientific">Acidimicrobium ferrooxidans (strain DSM 10331 / JCM 15462 / NBRC 103882 / ICP)</name>
    <dbReference type="NCBI Taxonomy" id="525909"/>
    <lineage>
        <taxon>Bacteria</taxon>
        <taxon>Bacillati</taxon>
        <taxon>Actinomycetota</taxon>
        <taxon>Acidimicrobiia</taxon>
        <taxon>Acidimicrobiales</taxon>
        <taxon>Acidimicrobiaceae</taxon>
        <taxon>Acidimicrobium</taxon>
    </lineage>
</organism>
<dbReference type="Pfam" id="PF01850">
    <property type="entry name" value="PIN"/>
    <property type="match status" value="1"/>
</dbReference>
<keyword evidence="6" id="KW-0800">Toxin</keyword>
<dbReference type="RefSeq" id="WP_015799018.1">
    <property type="nucleotide sequence ID" value="NC_013124.1"/>
</dbReference>
<evidence type="ECO:0000256" key="3">
    <source>
        <dbReference type="ARBA" id="ARBA00022723"/>
    </source>
</evidence>
<keyword evidence="2 6" id="KW-0540">Nuclease</keyword>
<keyword evidence="9" id="KW-1185">Reference proteome</keyword>
<dbReference type="STRING" id="525909.Afer_1620"/>